<keyword evidence="8" id="KW-0418">Kinase</keyword>
<name>A0ABT6CJT2_9SPHN</name>
<evidence type="ECO:0000313" key="15">
    <source>
        <dbReference type="Proteomes" id="UP001222770"/>
    </source>
</evidence>
<keyword evidence="4" id="KW-0597">Phosphoprotein</keyword>
<comment type="catalytic activity">
    <reaction evidence="1">
        <text>ATP + protein L-histidine = ADP + protein N-phospho-L-histidine.</text>
        <dbReference type="EC" id="2.7.13.3"/>
    </reaction>
</comment>
<dbReference type="Gene3D" id="3.30.565.10">
    <property type="entry name" value="Histidine kinase-like ATPase, C-terminal domain"/>
    <property type="match status" value="1"/>
</dbReference>
<evidence type="ECO:0000256" key="12">
    <source>
        <dbReference type="SAM" id="Phobius"/>
    </source>
</evidence>
<evidence type="ECO:0000256" key="1">
    <source>
        <dbReference type="ARBA" id="ARBA00000085"/>
    </source>
</evidence>
<evidence type="ECO:0000256" key="6">
    <source>
        <dbReference type="ARBA" id="ARBA00022692"/>
    </source>
</evidence>
<evidence type="ECO:0000256" key="5">
    <source>
        <dbReference type="ARBA" id="ARBA00022679"/>
    </source>
</evidence>
<dbReference type="PROSITE" id="PS50839">
    <property type="entry name" value="CHASE"/>
    <property type="match status" value="1"/>
</dbReference>
<dbReference type="Pfam" id="PF03924">
    <property type="entry name" value="CHASE"/>
    <property type="match status" value="1"/>
</dbReference>
<dbReference type="InterPro" id="IPR011102">
    <property type="entry name" value="Sig_transdc_His_kinase_HWE"/>
</dbReference>
<keyword evidence="7" id="KW-0547">Nucleotide-binding</keyword>
<evidence type="ECO:0000256" key="3">
    <source>
        <dbReference type="ARBA" id="ARBA00012438"/>
    </source>
</evidence>
<protein>
    <recommendedName>
        <fullName evidence="3">histidine kinase</fullName>
        <ecNumber evidence="3">2.7.13.3</ecNumber>
    </recommendedName>
</protein>
<evidence type="ECO:0000256" key="10">
    <source>
        <dbReference type="ARBA" id="ARBA00022989"/>
    </source>
</evidence>
<gene>
    <name evidence="14" type="ORF">POM99_10050</name>
</gene>
<evidence type="ECO:0000256" key="4">
    <source>
        <dbReference type="ARBA" id="ARBA00022553"/>
    </source>
</evidence>
<evidence type="ECO:0000256" key="11">
    <source>
        <dbReference type="ARBA" id="ARBA00023136"/>
    </source>
</evidence>
<evidence type="ECO:0000256" key="8">
    <source>
        <dbReference type="ARBA" id="ARBA00022777"/>
    </source>
</evidence>
<evidence type="ECO:0000259" key="13">
    <source>
        <dbReference type="PROSITE" id="PS50839"/>
    </source>
</evidence>
<feature type="transmembrane region" description="Helical" evidence="12">
    <location>
        <begin position="34"/>
        <end position="54"/>
    </location>
</feature>
<dbReference type="RefSeq" id="WP_277277344.1">
    <property type="nucleotide sequence ID" value="NZ_JAROCY010000008.1"/>
</dbReference>
<evidence type="ECO:0000256" key="2">
    <source>
        <dbReference type="ARBA" id="ARBA00004370"/>
    </source>
</evidence>
<dbReference type="Gene3D" id="3.30.450.350">
    <property type="entry name" value="CHASE domain"/>
    <property type="match status" value="1"/>
</dbReference>
<proteinExistence type="predicted"/>
<dbReference type="PANTHER" id="PTHR41523">
    <property type="entry name" value="TWO-COMPONENT SYSTEM SENSOR PROTEIN"/>
    <property type="match status" value="1"/>
</dbReference>
<dbReference type="EMBL" id="JAROCY010000008">
    <property type="protein sequence ID" value="MDF8333543.1"/>
    <property type="molecule type" value="Genomic_DNA"/>
</dbReference>
<dbReference type="PANTHER" id="PTHR41523:SF7">
    <property type="entry name" value="HISTIDINE KINASE"/>
    <property type="match status" value="1"/>
</dbReference>
<keyword evidence="11 12" id="KW-0472">Membrane</keyword>
<comment type="subcellular location">
    <subcellularLocation>
        <location evidence="2">Membrane</location>
    </subcellularLocation>
</comment>
<organism evidence="14 15">
    <name type="scientific">Novosphingobium cyanobacteriorum</name>
    <dbReference type="NCBI Taxonomy" id="3024215"/>
    <lineage>
        <taxon>Bacteria</taxon>
        <taxon>Pseudomonadati</taxon>
        <taxon>Pseudomonadota</taxon>
        <taxon>Alphaproteobacteria</taxon>
        <taxon>Sphingomonadales</taxon>
        <taxon>Sphingomonadaceae</taxon>
        <taxon>Novosphingobium</taxon>
    </lineage>
</organism>
<keyword evidence="15" id="KW-1185">Reference proteome</keyword>
<dbReference type="EC" id="2.7.13.3" evidence="3"/>
<comment type="caution">
    <text evidence="14">The sequence shown here is derived from an EMBL/GenBank/DDBJ whole genome shotgun (WGS) entry which is preliminary data.</text>
</comment>
<dbReference type="Proteomes" id="UP001222770">
    <property type="component" value="Unassembled WGS sequence"/>
</dbReference>
<dbReference type="Pfam" id="PF07536">
    <property type="entry name" value="HWE_HK"/>
    <property type="match status" value="1"/>
</dbReference>
<evidence type="ECO:0000256" key="7">
    <source>
        <dbReference type="ARBA" id="ARBA00022741"/>
    </source>
</evidence>
<feature type="domain" description="CHASE" evidence="13">
    <location>
        <begin position="97"/>
        <end position="274"/>
    </location>
</feature>
<dbReference type="SMART" id="SM00911">
    <property type="entry name" value="HWE_HK"/>
    <property type="match status" value="1"/>
</dbReference>
<dbReference type="InterPro" id="IPR036890">
    <property type="entry name" value="HATPase_C_sf"/>
</dbReference>
<keyword evidence="6 12" id="KW-0812">Transmembrane</keyword>
<evidence type="ECO:0000256" key="9">
    <source>
        <dbReference type="ARBA" id="ARBA00022840"/>
    </source>
</evidence>
<keyword evidence="5" id="KW-0808">Transferase</keyword>
<accession>A0ABT6CJT2</accession>
<keyword evidence="10 12" id="KW-1133">Transmembrane helix</keyword>
<dbReference type="InterPro" id="IPR042240">
    <property type="entry name" value="CHASE_sf"/>
</dbReference>
<dbReference type="InterPro" id="IPR006189">
    <property type="entry name" value="CHASE_dom"/>
</dbReference>
<feature type="transmembrane region" description="Helical" evidence="12">
    <location>
        <begin position="323"/>
        <end position="343"/>
    </location>
</feature>
<reference evidence="14 15" key="1">
    <citation type="submission" date="2023-03" db="EMBL/GenBank/DDBJ databases">
        <title>Novosphingobium cyanobacteriorum sp. nov., isolated from a eutrophic reservoir during the Microcystis bloom period.</title>
        <authorList>
            <person name="Kang M."/>
            <person name="Le V."/>
            <person name="Ko S.-R."/>
            <person name="Lee S.-A."/>
            <person name="Ahn C.-Y."/>
        </authorList>
    </citation>
    <scope>NUCLEOTIDE SEQUENCE [LARGE SCALE GENOMIC DNA]</scope>
    <source>
        <strain evidence="14 15">HBC54</strain>
    </source>
</reference>
<keyword evidence="9" id="KW-0067">ATP-binding</keyword>
<dbReference type="SMART" id="SM01079">
    <property type="entry name" value="CHASE"/>
    <property type="match status" value="1"/>
</dbReference>
<evidence type="ECO:0000313" key="14">
    <source>
        <dbReference type="EMBL" id="MDF8333543.1"/>
    </source>
</evidence>
<sequence length="569" mass="62931">MNKQAKAGGEQAQVEKLLSQKNLAPRWYERFPRALPIGIFALTMAVTGLSVFAIENAETQRETAQLAQTAQSVASGIERRSNANAAYLRSGAALFATQQMVGGELFRAFIQQLHLDGNFVGSEGIGWAMRVERQDIPMVQDVMRRAGNASFSVHPLPGLDTPFAVPIMYLEPRNERNDRVIGFDMYSERTRRTAMQRAAAEGRPVASGRVVLMQERNGGDPGFLIYMPVYSVSDGGQSRTLRGFVYSPFDGQRFLQSAVNADRFEGVGIRLYDGAPVAANLLAETPQAAPSGRVVRREIDMAGRRWTLEVEAPSSAMLSMMSVMTLLFGLLVATLLLVLARLLTQQAVEDRIALAWFEQQSSIRNSLTRELNHRVKNTLANVLSIIALTRRRATDLESFADNLEGRIRALSATHDLLTQSEWGTTPVKLVIQAELAPYAQDAERHVEIEGPDVELAPNDALSLGLAIHELATNAAKYGALSIQAGKVRVWWEMAGEDRARIRWEESNGPRLNPEARRKRGFGTDLIEKIVAHELRNPVDLRFDESGVSCTLVIPVRRRGSFAIREGRPG</sequence>